<evidence type="ECO:0000313" key="3">
    <source>
        <dbReference type="WBParaSite" id="nRc.2.0.1.t04234-RA"/>
    </source>
</evidence>
<keyword evidence="2" id="KW-1185">Reference proteome</keyword>
<feature type="compositionally biased region" description="Low complexity" evidence="1">
    <location>
        <begin position="102"/>
        <end position="119"/>
    </location>
</feature>
<name>A0A915HR71_ROMCU</name>
<organism evidence="2 3">
    <name type="scientific">Romanomermis culicivorax</name>
    <name type="common">Nematode worm</name>
    <dbReference type="NCBI Taxonomy" id="13658"/>
    <lineage>
        <taxon>Eukaryota</taxon>
        <taxon>Metazoa</taxon>
        <taxon>Ecdysozoa</taxon>
        <taxon>Nematoda</taxon>
        <taxon>Enoplea</taxon>
        <taxon>Dorylaimia</taxon>
        <taxon>Mermithida</taxon>
        <taxon>Mermithoidea</taxon>
        <taxon>Mermithidae</taxon>
        <taxon>Romanomermis</taxon>
    </lineage>
</organism>
<protein>
    <submittedName>
        <fullName evidence="3">Uncharacterized protein</fullName>
    </submittedName>
</protein>
<sequence>MTWWLNYDTVETNSDGTTVDLSCIAARATAAVTNQTTPLKIGVKWSVSPYERRLMNTYNYDLLPQSRSNAPVSPYPYQYSRYNVSSSAPTLLPDVGYNSLTQQYPPSGSYQQQQQQQYQDAEIRRRNGSSYGGRPLSSGPLNLGRHDYAGPTDGPAPLLCSSPLTTKMLLNIKCRVPNRKIIGQTSTPRCTWQEGRPIITSDPMRIPGAAPNIGGPIDLQSQQPLSYNVHNVGSYSRNNLPSSANARFQMNQPNRGAIKRILLSRDPKDKYSKGKGARSAV</sequence>
<dbReference type="AlphaFoldDB" id="A0A915HR71"/>
<accession>A0A915HR71</accession>
<dbReference type="WBParaSite" id="nRc.2.0.1.t04234-RA">
    <property type="protein sequence ID" value="nRc.2.0.1.t04234-RA"/>
    <property type="gene ID" value="nRc.2.0.1.g04234"/>
</dbReference>
<evidence type="ECO:0000256" key="1">
    <source>
        <dbReference type="SAM" id="MobiDB-lite"/>
    </source>
</evidence>
<feature type="region of interest" description="Disordered" evidence="1">
    <location>
        <begin position="96"/>
        <end position="149"/>
    </location>
</feature>
<proteinExistence type="predicted"/>
<evidence type="ECO:0000313" key="2">
    <source>
        <dbReference type="Proteomes" id="UP000887565"/>
    </source>
</evidence>
<dbReference type="Proteomes" id="UP000887565">
    <property type="component" value="Unplaced"/>
</dbReference>
<reference evidence="3" key="1">
    <citation type="submission" date="2022-11" db="UniProtKB">
        <authorList>
            <consortium name="WormBaseParasite"/>
        </authorList>
    </citation>
    <scope>IDENTIFICATION</scope>
</reference>